<proteinExistence type="predicted"/>
<dbReference type="Pfam" id="PF13439">
    <property type="entry name" value="Glyco_transf_4"/>
    <property type="match status" value="1"/>
</dbReference>
<evidence type="ECO:0000256" key="1">
    <source>
        <dbReference type="ARBA" id="ARBA00022676"/>
    </source>
</evidence>
<keyword evidence="2 5" id="KW-0808">Transferase</keyword>
<evidence type="ECO:0000256" key="2">
    <source>
        <dbReference type="ARBA" id="ARBA00022679"/>
    </source>
</evidence>
<dbReference type="Pfam" id="PF00534">
    <property type="entry name" value="Glycos_transf_1"/>
    <property type="match status" value="1"/>
</dbReference>
<name>A0ABU4VP85_9ACTN</name>
<dbReference type="EMBL" id="JAXAVX010000014">
    <property type="protein sequence ID" value="MDX8153449.1"/>
    <property type="molecule type" value="Genomic_DNA"/>
</dbReference>
<evidence type="ECO:0000259" key="4">
    <source>
        <dbReference type="Pfam" id="PF13439"/>
    </source>
</evidence>
<comment type="caution">
    <text evidence="5">The sequence shown here is derived from an EMBL/GenBank/DDBJ whole genome shotgun (WGS) entry which is preliminary data.</text>
</comment>
<feature type="domain" description="Glycosyltransferase subfamily 4-like N-terminal" evidence="4">
    <location>
        <begin position="36"/>
        <end position="172"/>
    </location>
</feature>
<gene>
    <name evidence="5" type="ORF">SK069_17760</name>
</gene>
<evidence type="ECO:0000259" key="3">
    <source>
        <dbReference type="Pfam" id="PF00534"/>
    </source>
</evidence>
<protein>
    <submittedName>
        <fullName evidence="5">Glycosyltransferase</fullName>
        <ecNumber evidence="5">2.4.-.-</ecNumber>
    </submittedName>
</protein>
<dbReference type="Proteomes" id="UP001277761">
    <property type="component" value="Unassembled WGS sequence"/>
</dbReference>
<dbReference type="InterPro" id="IPR050194">
    <property type="entry name" value="Glycosyltransferase_grp1"/>
</dbReference>
<organism evidence="5 6">
    <name type="scientific">Patulibacter brassicae</name>
    <dbReference type="NCBI Taxonomy" id="1705717"/>
    <lineage>
        <taxon>Bacteria</taxon>
        <taxon>Bacillati</taxon>
        <taxon>Actinomycetota</taxon>
        <taxon>Thermoleophilia</taxon>
        <taxon>Solirubrobacterales</taxon>
        <taxon>Patulibacteraceae</taxon>
        <taxon>Patulibacter</taxon>
    </lineage>
</organism>
<dbReference type="GO" id="GO:0016757">
    <property type="term" value="F:glycosyltransferase activity"/>
    <property type="evidence" value="ECO:0007669"/>
    <property type="project" value="UniProtKB-KW"/>
</dbReference>
<dbReference type="Gene3D" id="3.40.50.2000">
    <property type="entry name" value="Glycogen Phosphorylase B"/>
    <property type="match status" value="2"/>
</dbReference>
<dbReference type="RefSeq" id="WP_319955600.1">
    <property type="nucleotide sequence ID" value="NZ_JAXAVX010000014.1"/>
</dbReference>
<feature type="domain" description="Glycosyl transferase family 1" evidence="3">
    <location>
        <begin position="206"/>
        <end position="312"/>
    </location>
</feature>
<dbReference type="EC" id="2.4.-.-" evidence="5"/>
<dbReference type="SUPFAM" id="SSF53756">
    <property type="entry name" value="UDP-Glycosyltransferase/glycogen phosphorylase"/>
    <property type="match status" value="1"/>
</dbReference>
<keyword evidence="6" id="KW-1185">Reference proteome</keyword>
<accession>A0ABU4VP85</accession>
<dbReference type="PANTHER" id="PTHR45947:SF3">
    <property type="entry name" value="SULFOQUINOVOSYL TRANSFERASE SQD2"/>
    <property type="match status" value="1"/>
</dbReference>
<reference evidence="5 6" key="1">
    <citation type="submission" date="2023-11" db="EMBL/GenBank/DDBJ databases">
        <authorList>
            <person name="Xu M."/>
            <person name="Jiang T."/>
        </authorList>
    </citation>
    <scope>NUCLEOTIDE SEQUENCE [LARGE SCALE GENOMIC DNA]</scope>
    <source>
        <strain evidence="5 6">SD</strain>
    </source>
</reference>
<keyword evidence="1 5" id="KW-0328">Glycosyltransferase</keyword>
<evidence type="ECO:0000313" key="5">
    <source>
        <dbReference type="EMBL" id="MDX8153449.1"/>
    </source>
</evidence>
<evidence type="ECO:0000313" key="6">
    <source>
        <dbReference type="Proteomes" id="UP001277761"/>
    </source>
</evidence>
<sequence length="383" mass="41058">MPIARPLDGERPGPTRRHGRRLRIVDVTLWYGERSGGIKSYLDAKRRHAATTGAFEHHVIVPGERDGHHDGMHRIRGVRVTRNDYRLPPGGRGLCRTIAELRPDVVLLHDPFWTPRQAVAAAHASGSLVVAVHHGSAALDAAGMPGPDLLWTPVFRAWIRHAYRAVDAVMSVVDPTPDSGRGADLPLRLGLDPAFRPRPEVVRGDEVLYLGRLSRSKGVGDLLDAAVGADWRLRLVGDGPWRTGLPAEIATRGLSERVTLEPYVEDRAAVAARYARAACVVMPGPNETFGLVGLEAAATGAPVVCCAGAPSAARIGPLAHRFPAGDVGALRAAVDAARARGAAGGDPALGRRIAWRHGWTTLFHEELVDLVALLERAERSVAA</sequence>
<dbReference type="PANTHER" id="PTHR45947">
    <property type="entry name" value="SULFOQUINOVOSYL TRANSFERASE SQD2"/>
    <property type="match status" value="1"/>
</dbReference>
<dbReference type="InterPro" id="IPR001296">
    <property type="entry name" value="Glyco_trans_1"/>
</dbReference>
<dbReference type="InterPro" id="IPR028098">
    <property type="entry name" value="Glyco_trans_4-like_N"/>
</dbReference>